<evidence type="ECO:0000313" key="2">
    <source>
        <dbReference type="Proteomes" id="UP000679950"/>
    </source>
</evidence>
<organism evidence="1 2">
    <name type="scientific">Lederbergia ruris</name>
    <dbReference type="NCBI Taxonomy" id="217495"/>
    <lineage>
        <taxon>Bacteria</taxon>
        <taxon>Bacillati</taxon>
        <taxon>Bacillota</taxon>
        <taxon>Bacilli</taxon>
        <taxon>Bacillales</taxon>
        <taxon>Bacillaceae</taxon>
        <taxon>Lederbergia</taxon>
    </lineage>
</organism>
<accession>A0ABQ4KPU5</accession>
<gene>
    <name evidence="1" type="ORF">J8TS2_36610</name>
</gene>
<sequence length="85" mass="10632">MRWQDVQRRFPNEWVVLEVIKAHSKEGKRYIEEIVVIDRFENSREAMRRYDELRQEKPYREYCFFHTSRPNLVARERYVGIRGLR</sequence>
<dbReference type="Proteomes" id="UP000679950">
    <property type="component" value="Unassembled WGS sequence"/>
</dbReference>
<dbReference type="RefSeq" id="WP_212967211.1">
    <property type="nucleotide sequence ID" value="NZ_BORB01000042.1"/>
</dbReference>
<evidence type="ECO:0000313" key="1">
    <source>
        <dbReference type="EMBL" id="GIN59342.1"/>
    </source>
</evidence>
<protein>
    <submittedName>
        <fullName evidence="1">Uncharacterized protein</fullName>
    </submittedName>
</protein>
<keyword evidence="2" id="KW-1185">Reference proteome</keyword>
<comment type="caution">
    <text evidence="1">The sequence shown here is derived from an EMBL/GenBank/DDBJ whole genome shotgun (WGS) entry which is preliminary data.</text>
</comment>
<name>A0ABQ4KPU5_9BACI</name>
<proteinExistence type="predicted"/>
<dbReference type="EMBL" id="BORB01000042">
    <property type="protein sequence ID" value="GIN59342.1"/>
    <property type="molecule type" value="Genomic_DNA"/>
</dbReference>
<reference evidence="1 2" key="1">
    <citation type="submission" date="2021-03" db="EMBL/GenBank/DDBJ databases">
        <title>Antimicrobial resistance genes in bacteria isolated from Japanese honey, and their potential for conferring macrolide and lincosamide resistance in the American foulbrood pathogen Paenibacillus larvae.</title>
        <authorList>
            <person name="Okamoto M."/>
            <person name="Kumagai M."/>
            <person name="Kanamori H."/>
            <person name="Takamatsu D."/>
        </authorList>
    </citation>
    <scope>NUCLEOTIDE SEQUENCE [LARGE SCALE GENOMIC DNA]</scope>
    <source>
        <strain evidence="1 2">J8TS2</strain>
    </source>
</reference>